<feature type="region of interest" description="Disordered" evidence="1">
    <location>
        <begin position="1"/>
        <end position="33"/>
    </location>
</feature>
<evidence type="ECO:0000256" key="1">
    <source>
        <dbReference type="SAM" id="MobiDB-lite"/>
    </source>
</evidence>
<dbReference type="AlphaFoldDB" id="A0A401SCV6"/>
<dbReference type="Proteomes" id="UP000287033">
    <property type="component" value="Unassembled WGS sequence"/>
</dbReference>
<protein>
    <submittedName>
        <fullName evidence="2">Uncharacterized protein</fullName>
    </submittedName>
</protein>
<sequence length="72" mass="8155">MMLKEGLNIPLTPPTERKPGVRHGAGCERDGQGERWRARRTLIKLPIFIGTRWNNSRVQPETAVTTTDDSQI</sequence>
<keyword evidence="3" id="KW-1185">Reference proteome</keyword>
<accession>A0A401SCV6</accession>
<gene>
    <name evidence="2" type="ORF">chiPu_0006618</name>
</gene>
<organism evidence="2 3">
    <name type="scientific">Chiloscyllium punctatum</name>
    <name type="common">Brownbanded bambooshark</name>
    <name type="synonym">Hemiscyllium punctatum</name>
    <dbReference type="NCBI Taxonomy" id="137246"/>
    <lineage>
        <taxon>Eukaryota</taxon>
        <taxon>Metazoa</taxon>
        <taxon>Chordata</taxon>
        <taxon>Craniata</taxon>
        <taxon>Vertebrata</taxon>
        <taxon>Chondrichthyes</taxon>
        <taxon>Elasmobranchii</taxon>
        <taxon>Galeomorphii</taxon>
        <taxon>Galeoidea</taxon>
        <taxon>Orectolobiformes</taxon>
        <taxon>Hemiscylliidae</taxon>
        <taxon>Chiloscyllium</taxon>
    </lineage>
</organism>
<feature type="compositionally biased region" description="Basic and acidic residues" evidence="1">
    <location>
        <begin position="15"/>
        <end position="33"/>
    </location>
</feature>
<evidence type="ECO:0000313" key="2">
    <source>
        <dbReference type="EMBL" id="GCC28190.1"/>
    </source>
</evidence>
<dbReference type="EMBL" id="BEZZ01000195">
    <property type="protein sequence ID" value="GCC28190.1"/>
    <property type="molecule type" value="Genomic_DNA"/>
</dbReference>
<comment type="caution">
    <text evidence="2">The sequence shown here is derived from an EMBL/GenBank/DDBJ whole genome shotgun (WGS) entry which is preliminary data.</text>
</comment>
<reference evidence="2 3" key="1">
    <citation type="journal article" date="2018" name="Nat. Ecol. Evol.">
        <title>Shark genomes provide insights into elasmobranch evolution and the origin of vertebrates.</title>
        <authorList>
            <person name="Hara Y"/>
            <person name="Yamaguchi K"/>
            <person name="Onimaru K"/>
            <person name="Kadota M"/>
            <person name="Koyanagi M"/>
            <person name="Keeley SD"/>
            <person name="Tatsumi K"/>
            <person name="Tanaka K"/>
            <person name="Motone F"/>
            <person name="Kageyama Y"/>
            <person name="Nozu R"/>
            <person name="Adachi N"/>
            <person name="Nishimura O"/>
            <person name="Nakagawa R"/>
            <person name="Tanegashima C"/>
            <person name="Kiyatake I"/>
            <person name="Matsumoto R"/>
            <person name="Murakumo K"/>
            <person name="Nishida K"/>
            <person name="Terakita A"/>
            <person name="Kuratani S"/>
            <person name="Sato K"/>
            <person name="Hyodo S Kuraku.S."/>
        </authorList>
    </citation>
    <scope>NUCLEOTIDE SEQUENCE [LARGE SCALE GENOMIC DNA]</scope>
</reference>
<evidence type="ECO:0000313" key="3">
    <source>
        <dbReference type="Proteomes" id="UP000287033"/>
    </source>
</evidence>
<name>A0A401SCV6_CHIPU</name>
<proteinExistence type="predicted"/>